<evidence type="ECO:0008006" key="3">
    <source>
        <dbReference type="Google" id="ProtNLM"/>
    </source>
</evidence>
<organism evidence="1 2">
    <name type="scientific">Dactylosporangium salmoneum</name>
    <dbReference type="NCBI Taxonomy" id="53361"/>
    <lineage>
        <taxon>Bacteria</taxon>
        <taxon>Bacillati</taxon>
        <taxon>Actinomycetota</taxon>
        <taxon>Actinomycetes</taxon>
        <taxon>Micromonosporales</taxon>
        <taxon>Micromonosporaceae</taxon>
        <taxon>Dactylosporangium</taxon>
    </lineage>
</organism>
<reference evidence="1 2" key="1">
    <citation type="journal article" date="2019" name="Int. J. Syst. Evol. Microbiol.">
        <title>The Global Catalogue of Microorganisms (GCM) 10K type strain sequencing project: providing services to taxonomists for standard genome sequencing and annotation.</title>
        <authorList>
            <consortium name="The Broad Institute Genomics Platform"/>
            <consortium name="The Broad Institute Genome Sequencing Center for Infectious Disease"/>
            <person name="Wu L."/>
            <person name="Ma J."/>
        </authorList>
    </citation>
    <scope>NUCLEOTIDE SEQUENCE [LARGE SCALE GENOMIC DNA]</scope>
    <source>
        <strain evidence="1 2">JCM 3272</strain>
    </source>
</reference>
<dbReference type="EMBL" id="BAAARV010000054">
    <property type="protein sequence ID" value="GAA2362308.1"/>
    <property type="molecule type" value="Genomic_DNA"/>
</dbReference>
<protein>
    <recommendedName>
        <fullName evidence="3">Transposase</fullName>
    </recommendedName>
</protein>
<sequence length="86" mass="9368">MACLGENAGDGLAGGNPQVIFHFTPVGSGWINQIETWFGILTRQSIRRATTADDVQVDEVPAGNASLVVPTYRRRSRPRVLTDERG</sequence>
<evidence type="ECO:0000313" key="1">
    <source>
        <dbReference type="EMBL" id="GAA2362308.1"/>
    </source>
</evidence>
<evidence type="ECO:0000313" key="2">
    <source>
        <dbReference type="Proteomes" id="UP001501444"/>
    </source>
</evidence>
<dbReference type="RefSeq" id="WP_344615745.1">
    <property type="nucleotide sequence ID" value="NZ_BAAARV010000054.1"/>
</dbReference>
<accession>A0ABN3GXI7</accession>
<dbReference type="Proteomes" id="UP001501444">
    <property type="component" value="Unassembled WGS sequence"/>
</dbReference>
<proteinExistence type="predicted"/>
<keyword evidence="2" id="KW-1185">Reference proteome</keyword>
<comment type="caution">
    <text evidence="1">The sequence shown here is derived from an EMBL/GenBank/DDBJ whole genome shotgun (WGS) entry which is preliminary data.</text>
</comment>
<gene>
    <name evidence="1" type="ORF">GCM10010170_058340</name>
</gene>
<name>A0ABN3GXI7_9ACTN</name>